<evidence type="ECO:0000313" key="1">
    <source>
        <dbReference type="EMBL" id="GFO00293.1"/>
    </source>
</evidence>
<proteinExistence type="predicted"/>
<sequence length="91" mass="10430">MHLPEQGPDKGPRHRPTKELHKDFKSFLLASRFTPRFLAFLSRCRPNNGRTVYSSSNDSLPLPSFYCRILISTDSGISVFINLCPFVWCRG</sequence>
<dbReference type="EMBL" id="BLXT01003068">
    <property type="protein sequence ID" value="GFO00293.1"/>
    <property type="molecule type" value="Genomic_DNA"/>
</dbReference>
<evidence type="ECO:0000313" key="2">
    <source>
        <dbReference type="Proteomes" id="UP000735302"/>
    </source>
</evidence>
<accession>A0AAV3ZZH7</accession>
<reference evidence="1 2" key="1">
    <citation type="journal article" date="2021" name="Elife">
        <title>Chloroplast acquisition without the gene transfer in kleptoplastic sea slugs, Plakobranchus ocellatus.</title>
        <authorList>
            <person name="Maeda T."/>
            <person name="Takahashi S."/>
            <person name="Yoshida T."/>
            <person name="Shimamura S."/>
            <person name="Takaki Y."/>
            <person name="Nagai Y."/>
            <person name="Toyoda A."/>
            <person name="Suzuki Y."/>
            <person name="Arimoto A."/>
            <person name="Ishii H."/>
            <person name="Satoh N."/>
            <person name="Nishiyama T."/>
            <person name="Hasebe M."/>
            <person name="Maruyama T."/>
            <person name="Minagawa J."/>
            <person name="Obokata J."/>
            <person name="Shigenobu S."/>
        </authorList>
    </citation>
    <scope>NUCLEOTIDE SEQUENCE [LARGE SCALE GENOMIC DNA]</scope>
</reference>
<keyword evidence="2" id="KW-1185">Reference proteome</keyword>
<dbReference type="AlphaFoldDB" id="A0AAV3ZZH7"/>
<dbReference type="Proteomes" id="UP000735302">
    <property type="component" value="Unassembled WGS sequence"/>
</dbReference>
<comment type="caution">
    <text evidence="1">The sequence shown here is derived from an EMBL/GenBank/DDBJ whole genome shotgun (WGS) entry which is preliminary data.</text>
</comment>
<gene>
    <name evidence="1" type="ORF">PoB_002679800</name>
</gene>
<organism evidence="1 2">
    <name type="scientific">Plakobranchus ocellatus</name>
    <dbReference type="NCBI Taxonomy" id="259542"/>
    <lineage>
        <taxon>Eukaryota</taxon>
        <taxon>Metazoa</taxon>
        <taxon>Spiralia</taxon>
        <taxon>Lophotrochozoa</taxon>
        <taxon>Mollusca</taxon>
        <taxon>Gastropoda</taxon>
        <taxon>Heterobranchia</taxon>
        <taxon>Euthyneura</taxon>
        <taxon>Panpulmonata</taxon>
        <taxon>Sacoglossa</taxon>
        <taxon>Placobranchoidea</taxon>
        <taxon>Plakobranchidae</taxon>
        <taxon>Plakobranchus</taxon>
    </lineage>
</organism>
<name>A0AAV3ZZH7_9GAST</name>
<protein>
    <submittedName>
        <fullName evidence="1">Uncharacterized protein</fullName>
    </submittedName>
</protein>